<proteinExistence type="predicted"/>
<dbReference type="EnsemblPlants" id="LPERR07G06080.1">
    <property type="protein sequence ID" value="LPERR07G06080.1"/>
    <property type="gene ID" value="LPERR07G06080"/>
</dbReference>
<sequence length="123" mass="13485">MVHLVEIMPDADDDTQEGGSVSRLRRRRPPIDAIIQKKLRAAITTPPTSPTIEIRPATTPPPYSSTDDLKPYAMASHVIDIDFPSIISKVERSLPSPPTLACFARPLRHVGSRFKMGDLGSPT</sequence>
<feature type="compositionally biased region" description="Low complexity" evidence="1">
    <location>
        <begin position="45"/>
        <end position="56"/>
    </location>
</feature>
<evidence type="ECO:0000256" key="1">
    <source>
        <dbReference type="SAM" id="MobiDB-lite"/>
    </source>
</evidence>
<evidence type="ECO:0000313" key="3">
    <source>
        <dbReference type="Proteomes" id="UP000032180"/>
    </source>
</evidence>
<accession>A0A0D9WWR7</accession>
<dbReference type="HOGENOM" id="CLU_2018509_0_0_1"/>
<reference evidence="2 3" key="1">
    <citation type="submission" date="2012-08" db="EMBL/GenBank/DDBJ databases">
        <title>Oryza genome evolution.</title>
        <authorList>
            <person name="Wing R.A."/>
        </authorList>
    </citation>
    <scope>NUCLEOTIDE SEQUENCE</scope>
</reference>
<dbReference type="Proteomes" id="UP000032180">
    <property type="component" value="Chromosome 7"/>
</dbReference>
<dbReference type="Gramene" id="LPERR07G06080.1">
    <property type="protein sequence ID" value="LPERR07G06080.1"/>
    <property type="gene ID" value="LPERR07G06080"/>
</dbReference>
<organism evidence="2 3">
    <name type="scientific">Leersia perrieri</name>
    <dbReference type="NCBI Taxonomy" id="77586"/>
    <lineage>
        <taxon>Eukaryota</taxon>
        <taxon>Viridiplantae</taxon>
        <taxon>Streptophyta</taxon>
        <taxon>Embryophyta</taxon>
        <taxon>Tracheophyta</taxon>
        <taxon>Spermatophyta</taxon>
        <taxon>Magnoliopsida</taxon>
        <taxon>Liliopsida</taxon>
        <taxon>Poales</taxon>
        <taxon>Poaceae</taxon>
        <taxon>BOP clade</taxon>
        <taxon>Oryzoideae</taxon>
        <taxon>Oryzeae</taxon>
        <taxon>Oryzinae</taxon>
        <taxon>Leersia</taxon>
    </lineage>
</organism>
<name>A0A0D9WWR7_9ORYZ</name>
<protein>
    <submittedName>
        <fullName evidence="2">Uncharacterized protein</fullName>
    </submittedName>
</protein>
<reference evidence="2" key="3">
    <citation type="submission" date="2015-04" db="UniProtKB">
        <authorList>
            <consortium name="EnsemblPlants"/>
        </authorList>
    </citation>
    <scope>IDENTIFICATION</scope>
</reference>
<keyword evidence="3" id="KW-1185">Reference proteome</keyword>
<evidence type="ECO:0000313" key="2">
    <source>
        <dbReference type="EnsemblPlants" id="LPERR07G06080.1"/>
    </source>
</evidence>
<dbReference type="AlphaFoldDB" id="A0A0D9WWR7"/>
<reference evidence="3" key="2">
    <citation type="submission" date="2013-12" db="EMBL/GenBank/DDBJ databases">
        <authorList>
            <person name="Yu Y."/>
            <person name="Lee S."/>
            <person name="de Baynast K."/>
            <person name="Wissotski M."/>
            <person name="Liu L."/>
            <person name="Talag J."/>
            <person name="Goicoechea J."/>
            <person name="Angelova A."/>
            <person name="Jetty R."/>
            <person name="Kudrna D."/>
            <person name="Golser W."/>
            <person name="Rivera L."/>
            <person name="Zhang J."/>
            <person name="Wing R."/>
        </authorList>
    </citation>
    <scope>NUCLEOTIDE SEQUENCE</scope>
</reference>
<feature type="region of interest" description="Disordered" evidence="1">
    <location>
        <begin position="45"/>
        <end position="69"/>
    </location>
</feature>
<feature type="region of interest" description="Disordered" evidence="1">
    <location>
        <begin position="1"/>
        <end position="28"/>
    </location>
</feature>